<feature type="compositionally biased region" description="Polar residues" evidence="12">
    <location>
        <begin position="210"/>
        <end position="221"/>
    </location>
</feature>
<keyword evidence="10" id="KW-0539">Nucleus</keyword>
<feature type="compositionally biased region" description="Low complexity" evidence="12">
    <location>
        <begin position="30"/>
        <end position="42"/>
    </location>
</feature>
<dbReference type="GO" id="GO:0035861">
    <property type="term" value="C:site of double-strand break"/>
    <property type="evidence" value="ECO:0007669"/>
    <property type="project" value="TreeGrafter"/>
</dbReference>
<dbReference type="InterPro" id="IPR051657">
    <property type="entry name" value="RNF168/RNF169_E3_ubiq-ligase"/>
</dbReference>
<comment type="catalytic activity">
    <reaction evidence="1">
        <text>S-ubiquitinyl-[E2 ubiquitin-conjugating enzyme]-L-cysteine + [acceptor protein]-L-lysine = [E2 ubiquitin-conjugating enzyme]-L-cysteine + N(6)-ubiquitinyl-[acceptor protein]-L-lysine.</text>
        <dbReference type="EC" id="2.3.2.27"/>
    </reaction>
</comment>
<keyword evidence="4" id="KW-0808">Transferase</keyword>
<dbReference type="GO" id="GO:0016874">
    <property type="term" value="F:ligase activity"/>
    <property type="evidence" value="ECO:0007669"/>
    <property type="project" value="UniProtKB-KW"/>
</dbReference>
<keyword evidence="5" id="KW-0479">Metal-binding</keyword>
<evidence type="ECO:0000256" key="1">
    <source>
        <dbReference type="ARBA" id="ARBA00000900"/>
    </source>
</evidence>
<keyword evidence="9" id="KW-0862">Zinc</keyword>
<evidence type="ECO:0000256" key="10">
    <source>
        <dbReference type="ARBA" id="ARBA00023242"/>
    </source>
</evidence>
<feature type="region of interest" description="Disordered" evidence="12">
    <location>
        <begin position="478"/>
        <end position="721"/>
    </location>
</feature>
<reference evidence="15" key="1">
    <citation type="journal article" date="2021" name="Cell">
        <title>Tracing the genetic footprints of vertebrate landing in non-teleost ray-finned fishes.</title>
        <authorList>
            <person name="Bi X."/>
            <person name="Wang K."/>
            <person name="Yang L."/>
            <person name="Pan H."/>
            <person name="Jiang H."/>
            <person name="Wei Q."/>
            <person name="Fang M."/>
            <person name="Yu H."/>
            <person name="Zhu C."/>
            <person name="Cai Y."/>
            <person name="He Y."/>
            <person name="Gan X."/>
            <person name="Zeng H."/>
            <person name="Yu D."/>
            <person name="Zhu Y."/>
            <person name="Jiang H."/>
            <person name="Qiu Q."/>
            <person name="Yang H."/>
            <person name="Zhang Y.E."/>
            <person name="Wang W."/>
            <person name="Zhu M."/>
            <person name="He S."/>
            <person name="Zhang G."/>
        </authorList>
    </citation>
    <scope>NUCLEOTIDE SEQUENCE</scope>
    <source>
        <strain evidence="15">Allg_001</strain>
    </source>
</reference>
<evidence type="ECO:0000256" key="2">
    <source>
        <dbReference type="ARBA" id="ARBA00004123"/>
    </source>
</evidence>
<evidence type="ECO:0000256" key="11">
    <source>
        <dbReference type="PROSITE-ProRule" id="PRU00175"/>
    </source>
</evidence>
<dbReference type="SUPFAM" id="SSF57850">
    <property type="entry name" value="RING/U-box"/>
    <property type="match status" value="1"/>
</dbReference>
<keyword evidence="13" id="KW-0812">Transmembrane</keyword>
<comment type="subcellular location">
    <subcellularLocation>
        <location evidence="2">Nucleus</location>
    </subcellularLocation>
</comment>
<dbReference type="Proteomes" id="UP000736164">
    <property type="component" value="Unassembled WGS sequence"/>
</dbReference>
<feature type="non-terminal residue" evidence="15">
    <location>
        <position position="769"/>
    </location>
</feature>
<dbReference type="PROSITE" id="PS50089">
    <property type="entry name" value="ZF_RING_2"/>
    <property type="match status" value="1"/>
</dbReference>
<keyword evidence="7 11" id="KW-0863">Zinc-finger</keyword>
<dbReference type="PANTHER" id="PTHR23328">
    <property type="entry name" value="RING-TYPE DOMAIN-CONTAINING PROTEIN"/>
    <property type="match status" value="1"/>
</dbReference>
<evidence type="ECO:0000256" key="4">
    <source>
        <dbReference type="ARBA" id="ARBA00022679"/>
    </source>
</evidence>
<dbReference type="SMART" id="SM00184">
    <property type="entry name" value="RING"/>
    <property type="match status" value="1"/>
</dbReference>
<evidence type="ECO:0000313" key="16">
    <source>
        <dbReference type="Proteomes" id="UP000736164"/>
    </source>
</evidence>
<feature type="region of interest" description="Disordered" evidence="12">
    <location>
        <begin position="1"/>
        <end position="42"/>
    </location>
</feature>
<dbReference type="EMBL" id="JAAWVO010073544">
    <property type="protein sequence ID" value="MBN3324929.1"/>
    <property type="molecule type" value="Genomic_DNA"/>
</dbReference>
<dbReference type="InterPro" id="IPR013083">
    <property type="entry name" value="Znf_RING/FYVE/PHD"/>
</dbReference>
<protein>
    <recommendedName>
        <fullName evidence="3">RING-type E3 ubiquitin transferase</fullName>
        <ecNumber evidence="3">2.3.2.27</ecNumber>
    </recommendedName>
</protein>
<evidence type="ECO:0000259" key="14">
    <source>
        <dbReference type="PROSITE" id="PS50089"/>
    </source>
</evidence>
<dbReference type="GO" id="GO:0031491">
    <property type="term" value="F:nucleosome binding"/>
    <property type="evidence" value="ECO:0007669"/>
    <property type="project" value="TreeGrafter"/>
</dbReference>
<keyword evidence="15" id="KW-0436">Ligase</keyword>
<evidence type="ECO:0000256" key="12">
    <source>
        <dbReference type="SAM" id="MobiDB-lite"/>
    </source>
</evidence>
<dbReference type="CDD" id="cd16550">
    <property type="entry name" value="RING-HC_RNF168"/>
    <property type="match status" value="1"/>
</dbReference>
<feature type="region of interest" description="Disordered" evidence="12">
    <location>
        <begin position="377"/>
        <end position="415"/>
    </location>
</feature>
<evidence type="ECO:0000256" key="7">
    <source>
        <dbReference type="ARBA" id="ARBA00022771"/>
    </source>
</evidence>
<feature type="compositionally biased region" description="Basic residues" evidence="12">
    <location>
        <begin position="665"/>
        <end position="677"/>
    </location>
</feature>
<accession>A0A8J7P3T4</accession>
<comment type="caution">
    <text evidence="15">The sequence shown here is derived from an EMBL/GenBank/DDBJ whole genome shotgun (WGS) entry which is preliminary data.</text>
</comment>
<organism evidence="15 16">
    <name type="scientific">Atractosteus spatula</name>
    <name type="common">Alligator gar</name>
    <name type="synonym">Lepisosteus spatula</name>
    <dbReference type="NCBI Taxonomy" id="7917"/>
    <lineage>
        <taxon>Eukaryota</taxon>
        <taxon>Metazoa</taxon>
        <taxon>Chordata</taxon>
        <taxon>Craniata</taxon>
        <taxon>Vertebrata</taxon>
        <taxon>Euteleostomi</taxon>
        <taxon>Actinopterygii</taxon>
        <taxon>Neopterygii</taxon>
        <taxon>Holostei</taxon>
        <taxon>Semionotiformes</taxon>
        <taxon>Lepisosteidae</taxon>
        <taxon>Atractosteus</taxon>
    </lineage>
</organism>
<dbReference type="GO" id="GO:0008270">
    <property type="term" value="F:zinc ion binding"/>
    <property type="evidence" value="ECO:0007669"/>
    <property type="project" value="UniProtKB-KW"/>
</dbReference>
<keyword evidence="8" id="KW-0833">Ubl conjugation pathway</keyword>
<dbReference type="GO" id="GO:0005634">
    <property type="term" value="C:nucleus"/>
    <property type="evidence" value="ECO:0007669"/>
    <property type="project" value="UniProtKB-SubCell"/>
</dbReference>
<keyword evidence="16" id="KW-1185">Reference proteome</keyword>
<dbReference type="Gene3D" id="3.30.40.10">
    <property type="entry name" value="Zinc/RING finger domain, C3HC4 (zinc finger)"/>
    <property type="match status" value="1"/>
</dbReference>
<proteinExistence type="predicted"/>
<evidence type="ECO:0000256" key="6">
    <source>
        <dbReference type="ARBA" id="ARBA00022763"/>
    </source>
</evidence>
<feature type="non-terminal residue" evidence="15">
    <location>
        <position position="1"/>
    </location>
</feature>
<feature type="transmembrane region" description="Helical" evidence="13">
    <location>
        <begin position="145"/>
        <end position="163"/>
    </location>
</feature>
<dbReference type="PANTHER" id="PTHR23328:SF2">
    <property type="entry name" value="E3 UBIQUITIN-PROTEIN LIGASE RNF169"/>
    <property type="match status" value="1"/>
</dbReference>
<name>A0A8J7P3T4_ATRSP</name>
<feature type="domain" description="RING-type" evidence="14">
    <location>
        <begin position="52"/>
        <end position="91"/>
    </location>
</feature>
<dbReference type="InterPro" id="IPR001841">
    <property type="entry name" value="Znf_RING"/>
</dbReference>
<feature type="compositionally biased region" description="Basic and acidic residues" evidence="12">
    <location>
        <begin position="190"/>
        <end position="206"/>
    </location>
</feature>
<evidence type="ECO:0000313" key="15">
    <source>
        <dbReference type="EMBL" id="MBN3324929.1"/>
    </source>
</evidence>
<dbReference type="Pfam" id="PF13923">
    <property type="entry name" value="zf-C3HC4_2"/>
    <property type="match status" value="1"/>
</dbReference>
<feature type="region of interest" description="Disordered" evidence="12">
    <location>
        <begin position="179"/>
        <end position="221"/>
    </location>
</feature>
<evidence type="ECO:0000256" key="8">
    <source>
        <dbReference type="ARBA" id="ARBA00022786"/>
    </source>
</evidence>
<feature type="compositionally biased region" description="Basic residues" evidence="12">
    <location>
        <begin position="19"/>
        <end position="29"/>
    </location>
</feature>
<keyword evidence="13" id="KW-1133">Transmembrane helix</keyword>
<gene>
    <name evidence="15" type="primary">Rnf169</name>
    <name evidence="15" type="ORF">GTO95_0015121</name>
</gene>
<dbReference type="AlphaFoldDB" id="A0A8J7P3T4"/>
<feature type="compositionally biased region" description="Polar residues" evidence="12">
    <location>
        <begin position="485"/>
        <end position="497"/>
    </location>
</feature>
<dbReference type="GO" id="GO:0006302">
    <property type="term" value="P:double-strand break repair"/>
    <property type="evidence" value="ECO:0007669"/>
    <property type="project" value="TreeGrafter"/>
</dbReference>
<evidence type="ECO:0000256" key="13">
    <source>
        <dbReference type="SAM" id="Phobius"/>
    </source>
</evidence>
<dbReference type="GO" id="GO:0061630">
    <property type="term" value="F:ubiquitin protein ligase activity"/>
    <property type="evidence" value="ECO:0007669"/>
    <property type="project" value="UniProtKB-EC"/>
</dbReference>
<keyword evidence="13" id="KW-0472">Membrane</keyword>
<dbReference type="EC" id="2.3.2.27" evidence="3"/>
<evidence type="ECO:0000256" key="5">
    <source>
        <dbReference type="ARBA" id="ARBA00022723"/>
    </source>
</evidence>
<evidence type="ECO:0000256" key="3">
    <source>
        <dbReference type="ARBA" id="ARBA00012483"/>
    </source>
</evidence>
<sequence>MAALRSAEYASTGPGPRPRPGKRDRRGRVRPAGAEAGAGAPPRQLTLEEARCPVCLEILLQPVTMPCGHSVCLPCFRRTVELSSLCCPLCRLRVSSWARRQAREKRLVDAELWERVRQSYPESCRRRMESSGEAEACVADDERQGSVWFLTAFFLFILGIIFCKPRKIQQEYKKQMKSKLEDEEGASVEMNHKSLEEDQRRLESPRKTKSSCNPDTVSTVTGSVEHEVKKKVQSHWKKDECGTLKCFQEPFAVTVSDSEDEEKKKLRLQRRREGLGSLQLSEEPRVVVLSDSENEEPMGGRTKHMSAFKKTRNSPACSKRVQTLVRQRSRSCTDPEEGQLKSSCLSHVAAVVKTNVTYSTNAGILLSSENSCSFSAPILTPDKKQSGRSGAGPPAPLAGPLSKPERSISPESNDSISEELNHFKPIVCSPCTPPKRLPDGRVVETAIVKSTPRNISRSLQKHTSYEASPTILQKWKQIEMDRQSTKAASKGTITSSPAEEFPLRQSPEDVACQPASAEKKTPSGHAALAKESLNRSLPAAVPQADGSGREKGKASAGNKRRLVFDQPVEEGGGSASQPDVVCSPRVVHPARGDPSSVAGQKPGSRGRGADPGEPQRCAASGAPAPAQGDREKTPGGGSAASTPCGQERVAAQGARGRGSAGSRPASRRGRKRSRKTKHLEEAGRAKRPRPRSREESAAGRDVDRSSSERRRQEEEDRRLAVKLQRRLDMECRTVDRGKGTPDKYLLRSWSASAGAPDGLRRTARIGKRT</sequence>
<evidence type="ECO:0000256" key="9">
    <source>
        <dbReference type="ARBA" id="ARBA00022833"/>
    </source>
</evidence>
<keyword evidence="6" id="KW-0227">DNA damage</keyword>
<feature type="compositionally biased region" description="Basic and acidic residues" evidence="12">
    <location>
        <begin position="691"/>
        <end position="721"/>
    </location>
</feature>